<dbReference type="WBParaSite" id="MBELARI_LOCUS19482">
    <property type="protein sequence ID" value="MBELARI_LOCUS19482"/>
    <property type="gene ID" value="MBELARI_LOCUS19482"/>
</dbReference>
<evidence type="ECO:0000313" key="3">
    <source>
        <dbReference type="WBParaSite" id="MBELARI_LOCUS19482"/>
    </source>
</evidence>
<proteinExistence type="predicted"/>
<feature type="chain" id="PRO_5042062364" evidence="1">
    <location>
        <begin position="21"/>
        <end position="83"/>
    </location>
</feature>
<sequence>MQKFFLIAVFLSVLAVSVFGFEEGDEVISRVYRALLSKAKRSPSMGLSLAEYMAKLRKKKQFSQLLITNISTLTSTFINQIID</sequence>
<evidence type="ECO:0000256" key="1">
    <source>
        <dbReference type="SAM" id="SignalP"/>
    </source>
</evidence>
<dbReference type="Proteomes" id="UP000887575">
    <property type="component" value="Unassembled WGS sequence"/>
</dbReference>
<keyword evidence="1" id="KW-0732">Signal</keyword>
<dbReference type="AlphaFoldDB" id="A0AAF3EZE2"/>
<accession>A0AAF3EZE2</accession>
<organism evidence="2 3">
    <name type="scientific">Mesorhabditis belari</name>
    <dbReference type="NCBI Taxonomy" id="2138241"/>
    <lineage>
        <taxon>Eukaryota</taxon>
        <taxon>Metazoa</taxon>
        <taxon>Ecdysozoa</taxon>
        <taxon>Nematoda</taxon>
        <taxon>Chromadorea</taxon>
        <taxon>Rhabditida</taxon>
        <taxon>Rhabditina</taxon>
        <taxon>Rhabditomorpha</taxon>
        <taxon>Rhabditoidea</taxon>
        <taxon>Rhabditidae</taxon>
        <taxon>Mesorhabditinae</taxon>
        <taxon>Mesorhabditis</taxon>
    </lineage>
</organism>
<reference evidence="3" key="1">
    <citation type="submission" date="2024-02" db="UniProtKB">
        <authorList>
            <consortium name="WormBaseParasite"/>
        </authorList>
    </citation>
    <scope>IDENTIFICATION</scope>
</reference>
<evidence type="ECO:0000313" key="2">
    <source>
        <dbReference type="Proteomes" id="UP000887575"/>
    </source>
</evidence>
<protein>
    <submittedName>
        <fullName evidence="3">Uncharacterized protein</fullName>
    </submittedName>
</protein>
<keyword evidence="2" id="KW-1185">Reference proteome</keyword>
<name>A0AAF3EZE2_9BILA</name>
<feature type="signal peptide" evidence="1">
    <location>
        <begin position="1"/>
        <end position="20"/>
    </location>
</feature>